<dbReference type="RefSeq" id="XP_018019012.2">
    <property type="nucleotide sequence ID" value="XM_018163523.2"/>
</dbReference>
<feature type="coiled-coil region" evidence="1">
    <location>
        <begin position="705"/>
        <end position="732"/>
    </location>
</feature>
<feature type="compositionally biased region" description="Low complexity" evidence="2">
    <location>
        <begin position="947"/>
        <end position="982"/>
    </location>
</feature>
<feature type="compositionally biased region" description="Basic and acidic residues" evidence="2">
    <location>
        <begin position="875"/>
        <end position="888"/>
    </location>
</feature>
<feature type="compositionally biased region" description="Polar residues" evidence="2">
    <location>
        <begin position="750"/>
        <end position="768"/>
    </location>
</feature>
<evidence type="ECO:0000256" key="1">
    <source>
        <dbReference type="SAM" id="Coils"/>
    </source>
</evidence>
<evidence type="ECO:0000313" key="3">
    <source>
        <dbReference type="Proteomes" id="UP000694843"/>
    </source>
</evidence>
<name>A0A8B7NZ42_HYAAZ</name>
<feature type="coiled-coil region" evidence="1">
    <location>
        <begin position="544"/>
        <end position="641"/>
    </location>
</feature>
<feature type="region of interest" description="Disordered" evidence="2">
    <location>
        <begin position="74"/>
        <end position="95"/>
    </location>
</feature>
<keyword evidence="1" id="KW-0175">Coiled coil</keyword>
<feature type="region of interest" description="Disordered" evidence="2">
    <location>
        <begin position="252"/>
        <end position="291"/>
    </location>
</feature>
<feature type="compositionally biased region" description="Polar residues" evidence="2">
    <location>
        <begin position="140"/>
        <end position="178"/>
    </location>
</feature>
<sequence>MKKLAPLEPIAGNRRGAPALLTPLGQRRLGATLQAMQERGSGVLTSAPALTQKSSLATLQAPGDATQRMKLTSQNALDPFPPPGDQSAASVKKTAPIAAARQRAPLEDLLRPGLDLMANTVYETSDDDESQTHEDHLRESISNASQSAAKMKQLTQTFRNTSQTTQPVPGLVQESSNLEPMRRTAQRLPESPLTSGLQKRKNLLSRIEETSNKSLDGSLDLEKSERLIPSSGVKTVLAKLSDGDKELTASAVRQDQAKTRAPGAQQAVKTDSTKAIQAAKPIQTGATRPIQPANVGATQLVKPAQAAKPPLAKLGSVGMESQASKPLQASISQPVAKGPPAKSTPAQSAATAKPTQAQATAAAKPTPAQSAATAKSSPAQPAGPAKPSPAQTAGPAKSSPAQPTGSTKSTPAQPTGPAKSSPAQPTGPAKSSTKTNIIASTTAQVRGTDRSEETVNGSGLSNTSFAALTEALARALALQSTVYPAAPAPLPNSLMSTTVNPLLSTTVNNVSPMSAELSAISGELDRNMGAVLRKRELELKFCHEEQMKQLAREHEINMNKLRQQLKDQEEFQIRLTEERKNLIKESHEAQMSRLNRQHEDELSELRRRHKRDIDEVDSQIRSELVRKKNEWENQLSLLRRQMQSQLPDHQDSEVEDDEEFITSKVLDEHFRSLFEFKGKGKKQKGRGSKAFQPDECDPTPTLNLIDSAKESVESHLQMLKHKEENVQNIRKQLGERVKGFKTILEESNLSSSPYENFTDNNQHSGSKNSGHRKLHPQYKLHGKKIVFEENLSKKGETISESRSRETGSPTKAYVSKTGKFERPLMFTEHESFSEHESSPKSSSPKEDSSNEDSSNESSSNEGSSAHSVSKNVLLTKEEVLLVKKDQERRRQKNLTDAQPQLDIPFSSGAKEPPGDDIHSNHTYEISEESSSTESIDVAAASKQSHTNHGNNNISSDDSSPSSNGENKSENSFRNFSTSSTNTESEKSVKTSKTTLIRPRENFSKPPPYRNQKSKKPNNRSLRGSTELLDLLEPTYAWADDPLLLKSIRLTRDTETLLNSRRLGPASSTLNLALNLRESFEDYFLEDLELNPLIPTRPVDDEAVASGIPMLSDTDSEDADLDRLITKLRGRRKNKDRGPVGRIAKPSSRRHSIDGAVTLSGHRGEHFSDGRARQIDGDVRFRQGHVAGASDPLIGGERLVADRWLSYFGTDRVAPLAGPAGWPLHAGLDPVSGMGMAPGTGIPYGTGTLIPYGTGITPGIAVPGTRSASMSTGNEFQSGFGPANPKEYPATSGAADLHARVEELKAWLRRQDGAKLAHGKM</sequence>
<feature type="region of interest" description="Disordered" evidence="2">
    <location>
        <begin position="313"/>
        <end position="460"/>
    </location>
</feature>
<feature type="compositionally biased region" description="Low complexity" evidence="2">
    <location>
        <begin position="855"/>
        <end position="874"/>
    </location>
</feature>
<feature type="compositionally biased region" description="Basic residues" evidence="2">
    <location>
        <begin position="769"/>
        <end position="784"/>
    </location>
</feature>
<feature type="compositionally biased region" description="Low complexity" evidence="2">
    <location>
        <begin position="339"/>
        <end position="382"/>
    </location>
</feature>
<keyword evidence="3" id="KW-1185">Reference proteome</keyword>
<feature type="compositionally biased region" description="Basic and acidic residues" evidence="2">
    <location>
        <begin position="130"/>
        <end position="139"/>
    </location>
</feature>
<organism evidence="3 4">
    <name type="scientific">Hyalella azteca</name>
    <name type="common">Amphipod</name>
    <dbReference type="NCBI Taxonomy" id="294128"/>
    <lineage>
        <taxon>Eukaryota</taxon>
        <taxon>Metazoa</taxon>
        <taxon>Ecdysozoa</taxon>
        <taxon>Arthropoda</taxon>
        <taxon>Crustacea</taxon>
        <taxon>Multicrustacea</taxon>
        <taxon>Malacostraca</taxon>
        <taxon>Eumalacostraca</taxon>
        <taxon>Peracarida</taxon>
        <taxon>Amphipoda</taxon>
        <taxon>Senticaudata</taxon>
        <taxon>Talitrida</taxon>
        <taxon>Talitroidea</taxon>
        <taxon>Hyalellidae</taxon>
        <taxon>Hyalella</taxon>
    </lineage>
</organism>
<protein>
    <submittedName>
        <fullName evidence="4">Uncharacterized protein LOC108675496</fullName>
    </submittedName>
</protein>
<feature type="region of interest" description="Disordered" evidence="2">
    <location>
        <begin position="1131"/>
        <end position="1168"/>
    </location>
</feature>
<feature type="region of interest" description="Disordered" evidence="2">
    <location>
        <begin position="750"/>
        <end position="1021"/>
    </location>
</feature>
<evidence type="ECO:0000256" key="2">
    <source>
        <dbReference type="SAM" id="MobiDB-lite"/>
    </source>
</evidence>
<dbReference type="GeneID" id="108675496"/>
<feature type="compositionally biased region" description="Polar residues" evidence="2">
    <location>
        <begin position="319"/>
        <end position="333"/>
    </location>
</feature>
<dbReference type="OrthoDB" id="10686603at2759"/>
<feature type="compositionally biased region" description="Basic and acidic residues" evidence="2">
    <location>
        <begin position="912"/>
        <end position="921"/>
    </location>
</feature>
<evidence type="ECO:0000313" key="4">
    <source>
        <dbReference type="RefSeq" id="XP_018019012.2"/>
    </source>
</evidence>
<proteinExistence type="predicted"/>
<reference evidence="4" key="1">
    <citation type="submission" date="2025-08" db="UniProtKB">
        <authorList>
            <consortium name="RefSeq"/>
        </authorList>
    </citation>
    <scope>IDENTIFICATION</scope>
    <source>
        <tissue evidence="4">Whole organism</tissue>
    </source>
</reference>
<accession>A0A8B7NZ42</accession>
<feature type="compositionally biased region" description="Polar residues" evidence="2">
    <location>
        <begin position="421"/>
        <end position="445"/>
    </location>
</feature>
<feature type="compositionally biased region" description="Basic and acidic residues" evidence="2">
    <location>
        <begin position="785"/>
        <end position="805"/>
    </location>
</feature>
<feature type="compositionally biased region" description="Polar residues" evidence="2">
    <location>
        <begin position="399"/>
        <end position="413"/>
    </location>
</feature>
<feature type="region of interest" description="Disordered" evidence="2">
    <location>
        <begin position="679"/>
        <end position="700"/>
    </location>
</feature>
<dbReference type="OMA" id="PEINEPY"/>
<dbReference type="Proteomes" id="UP000694843">
    <property type="component" value="Unplaced"/>
</dbReference>
<feature type="compositionally biased region" description="Basic and acidic residues" evidence="2">
    <location>
        <begin position="818"/>
        <end position="848"/>
    </location>
</feature>
<feature type="region of interest" description="Disordered" evidence="2">
    <location>
        <begin position="124"/>
        <end position="198"/>
    </location>
</feature>
<dbReference type="KEGG" id="hazt:108675496"/>
<gene>
    <name evidence="4" type="primary">LOC108675496</name>
</gene>